<dbReference type="Gene3D" id="2.60.120.260">
    <property type="entry name" value="Galactose-binding domain-like"/>
    <property type="match status" value="1"/>
</dbReference>
<evidence type="ECO:0000259" key="8">
    <source>
        <dbReference type="SMART" id="SM01038"/>
    </source>
</evidence>
<dbReference type="InterPro" id="IPR032312">
    <property type="entry name" value="LacZ_4"/>
</dbReference>
<evidence type="ECO:0000256" key="4">
    <source>
        <dbReference type="ARBA" id="ARBA00022801"/>
    </source>
</evidence>
<dbReference type="InterPro" id="IPR050347">
    <property type="entry name" value="Bact_Beta-galactosidase"/>
</dbReference>
<dbReference type="Pfam" id="PF02836">
    <property type="entry name" value="Glyco_hydro_2_C"/>
    <property type="match status" value="1"/>
</dbReference>
<dbReference type="SUPFAM" id="SSF51445">
    <property type="entry name" value="(Trans)glycosidases"/>
    <property type="match status" value="1"/>
</dbReference>
<dbReference type="InterPro" id="IPR006104">
    <property type="entry name" value="Glyco_hydro_2_N"/>
</dbReference>
<dbReference type="Proteomes" id="UP000318138">
    <property type="component" value="Chromosome"/>
</dbReference>
<evidence type="ECO:0000256" key="6">
    <source>
        <dbReference type="ARBA" id="ARBA00032230"/>
    </source>
</evidence>
<dbReference type="PRINTS" id="PR00132">
    <property type="entry name" value="GLHYDRLASE2"/>
</dbReference>
<evidence type="ECO:0000256" key="2">
    <source>
        <dbReference type="ARBA" id="ARBA00007401"/>
    </source>
</evidence>
<dbReference type="InterPro" id="IPR014718">
    <property type="entry name" value="GH-type_carb-bd"/>
</dbReference>
<evidence type="ECO:0000256" key="1">
    <source>
        <dbReference type="ARBA" id="ARBA00001412"/>
    </source>
</evidence>
<protein>
    <recommendedName>
        <fullName evidence="3 7">Beta-galactosidase</fullName>
        <ecNumber evidence="3 7">3.2.1.23</ecNumber>
    </recommendedName>
    <alternativeName>
        <fullName evidence="6 7">Lactase</fullName>
    </alternativeName>
</protein>
<dbReference type="SMART" id="SM01038">
    <property type="entry name" value="Bgal_small_N"/>
    <property type="match status" value="1"/>
</dbReference>
<evidence type="ECO:0000256" key="3">
    <source>
        <dbReference type="ARBA" id="ARBA00012756"/>
    </source>
</evidence>
<keyword evidence="10" id="KW-1185">Reference proteome</keyword>
<dbReference type="Pfam" id="PF02837">
    <property type="entry name" value="Glyco_hydro_2_N"/>
    <property type="match status" value="1"/>
</dbReference>
<keyword evidence="4 7" id="KW-0378">Hydrolase</keyword>
<dbReference type="KEGG" id="psua:FLK61_38495"/>
<dbReference type="InterPro" id="IPR006101">
    <property type="entry name" value="Glyco_hydro_2"/>
</dbReference>
<dbReference type="InterPro" id="IPR013783">
    <property type="entry name" value="Ig-like_fold"/>
</dbReference>
<evidence type="ECO:0000256" key="7">
    <source>
        <dbReference type="RuleBase" id="RU361154"/>
    </source>
</evidence>
<dbReference type="EC" id="3.2.1.23" evidence="3 7"/>
<dbReference type="InterPro" id="IPR006103">
    <property type="entry name" value="Glyco_hydro_2_cat"/>
</dbReference>
<comment type="similarity">
    <text evidence="2 7">Belongs to the glycosyl hydrolase 2 family.</text>
</comment>
<accession>A0A859FIG4</accession>
<name>A0A859FIG4_9BACI</name>
<dbReference type="InterPro" id="IPR023230">
    <property type="entry name" value="Glyco_hydro_2_CS"/>
</dbReference>
<dbReference type="SUPFAM" id="SSF49303">
    <property type="entry name" value="beta-Galactosidase/glucuronidase domain"/>
    <property type="match status" value="2"/>
</dbReference>
<dbReference type="EMBL" id="CP041372">
    <property type="protein sequence ID" value="QKS72514.1"/>
    <property type="molecule type" value="Genomic_DNA"/>
</dbReference>
<dbReference type="GO" id="GO:0004565">
    <property type="term" value="F:beta-galactosidase activity"/>
    <property type="evidence" value="ECO:0007669"/>
    <property type="project" value="UniProtKB-EC"/>
</dbReference>
<sequence>MKQEGTIIVTTKPTLTWLADPEVFAVNRLPAHSDHSFYETYEEAISEGEMRLRQSLNGSWRFHYTTNPTSRPATFFEVDYPTAGWDQITVPGHIQLQGYGRPQYVNTMYPWDGVEYLRPPEVSETHNPVGSYVKTFTHSSGENKGETILTFDGVETAFYVWLNGEFVGYSEDSFTPAHFDVTELLVDGVNKLAVEVYQRSSASWLEDQDFWRFSGIFRDVYLTHTPAVHMTDVHLTATLDEDYQDGELTGIFSSWKVLAEGSALRVTVLDPAGDTIAEADGEKHDSAFHVKIPVEAPEKWSAEKPALYRVMAEVMVNGKTVEVIPMKAGFKRFEMIDKVMHLNGKRIVFKGVNRHEFNPERGRSVTMEDMLWDIQTMKQHNINAVRASHYPNQHAWYKLCDEYGLYVIDEMNLESHGSWQKLGQVEPSWNVPGDKPEWKEAVLDRAASMYESHKNHPSILIWSCGNESYAGEVILAASEYFKSVDPDRLVHYEGVFYVPELGHTSDMESRMYAKPADIVAYLEDSPTKPYISCEYMHAMGNSLGGMEKYTDLEDRYDMYQGGFIWDYIDQALYKKDRYGERFLAYGGDFGDRPTDYHFCGNGIVFADRTLTPKIQEVKYLYQSLKLHVTEKTVTLRNDYLFTSTDDFTFKVRVECDGYAVYEEELLVPTVGPLEGSSVELGVPSEVMAEAGVYSVTVTAHKREATLWSEELFEVAYGEHVFAVEAEKVVRAPFDRVRIAEGDVNIGVHGDDFHVIFSKAMGSIVSINYGGREVIELPPFPTFWRATVDNDLGRGQHRTSSAWYAATFSREVVGFEAEKRDSSYAVTFTYGFTSLRDVKVRVTYEVFGDGAIDVTAHYSGAEGLPVMPQFGLTFKTSADFSELDWFANGPAENYVDRQGGARLGRFSNTVVGNVAPYLMPQETGNRTGVRELSVTDKRGEGFVVSSVKGGESEAVSCNVIPYTALELENAYHAFELPPVHYSVVTVSAMQMGVGGDDSWGSPVYDEYLLKPEVEQEFRFKLDRKK</sequence>
<organism evidence="9 10">
    <name type="scientific">Paenalkalicoccus suaedae</name>
    <dbReference type="NCBI Taxonomy" id="2592382"/>
    <lineage>
        <taxon>Bacteria</taxon>
        <taxon>Bacillati</taxon>
        <taxon>Bacillota</taxon>
        <taxon>Bacilli</taxon>
        <taxon>Bacillales</taxon>
        <taxon>Bacillaceae</taxon>
        <taxon>Paenalkalicoccus</taxon>
    </lineage>
</organism>
<comment type="catalytic activity">
    <reaction evidence="1 7">
        <text>Hydrolysis of terminal non-reducing beta-D-galactose residues in beta-D-galactosides.</text>
        <dbReference type="EC" id="3.2.1.23"/>
    </reaction>
</comment>
<evidence type="ECO:0000313" key="10">
    <source>
        <dbReference type="Proteomes" id="UP000318138"/>
    </source>
</evidence>
<dbReference type="InterPro" id="IPR006102">
    <property type="entry name" value="Ig-like_GH2"/>
</dbReference>
<feature type="domain" description="Beta galactosidase small chain/" evidence="8">
    <location>
        <begin position="746"/>
        <end position="1021"/>
    </location>
</feature>
<evidence type="ECO:0000313" key="9">
    <source>
        <dbReference type="EMBL" id="QKS72514.1"/>
    </source>
</evidence>
<dbReference type="RefSeq" id="WP_176010490.1">
    <property type="nucleotide sequence ID" value="NZ_CP041372.2"/>
</dbReference>
<dbReference type="InterPro" id="IPR011013">
    <property type="entry name" value="Gal_mutarotase_sf_dom"/>
</dbReference>
<dbReference type="GO" id="GO:0009341">
    <property type="term" value="C:beta-galactosidase complex"/>
    <property type="evidence" value="ECO:0007669"/>
    <property type="project" value="InterPro"/>
</dbReference>
<dbReference type="Pfam" id="PF02929">
    <property type="entry name" value="Bgal_small_N"/>
    <property type="match status" value="1"/>
</dbReference>
<dbReference type="Gene3D" id="2.70.98.10">
    <property type="match status" value="1"/>
</dbReference>
<dbReference type="Pfam" id="PF16353">
    <property type="entry name" value="LacZ_4"/>
    <property type="match status" value="1"/>
</dbReference>
<dbReference type="PANTHER" id="PTHR46323">
    <property type="entry name" value="BETA-GALACTOSIDASE"/>
    <property type="match status" value="1"/>
</dbReference>
<dbReference type="InterPro" id="IPR004199">
    <property type="entry name" value="B-gal_small/dom_5"/>
</dbReference>
<proteinExistence type="inferred from homology"/>
<dbReference type="PROSITE" id="PS00719">
    <property type="entry name" value="GLYCOSYL_HYDROL_F2_1"/>
    <property type="match status" value="1"/>
</dbReference>
<dbReference type="InterPro" id="IPR036156">
    <property type="entry name" value="Beta-gal/glucu_dom_sf"/>
</dbReference>
<dbReference type="SUPFAM" id="SSF74650">
    <property type="entry name" value="Galactose mutarotase-like"/>
    <property type="match status" value="1"/>
</dbReference>
<dbReference type="Gene3D" id="3.20.20.80">
    <property type="entry name" value="Glycosidases"/>
    <property type="match status" value="1"/>
</dbReference>
<evidence type="ECO:0000256" key="5">
    <source>
        <dbReference type="ARBA" id="ARBA00023295"/>
    </source>
</evidence>
<dbReference type="InterPro" id="IPR008979">
    <property type="entry name" value="Galactose-bd-like_sf"/>
</dbReference>
<dbReference type="PANTHER" id="PTHR46323:SF2">
    <property type="entry name" value="BETA-GALACTOSIDASE"/>
    <property type="match status" value="1"/>
</dbReference>
<dbReference type="InterPro" id="IPR017853">
    <property type="entry name" value="GH"/>
</dbReference>
<reference evidence="10" key="1">
    <citation type="submission" date="2019-07" db="EMBL/GenBank/DDBJ databases">
        <title>Bacillus alkalisoli sp. nov. isolated from saline soil.</title>
        <authorList>
            <person name="Sun J.-Q."/>
            <person name="Xu L."/>
        </authorList>
    </citation>
    <scope>NUCLEOTIDE SEQUENCE [LARGE SCALE GENOMIC DNA]</scope>
    <source>
        <strain evidence="10">M4U3P1</strain>
    </source>
</reference>
<dbReference type="GO" id="GO:0030246">
    <property type="term" value="F:carbohydrate binding"/>
    <property type="evidence" value="ECO:0007669"/>
    <property type="project" value="InterPro"/>
</dbReference>
<dbReference type="Gene3D" id="2.60.40.10">
    <property type="entry name" value="Immunoglobulins"/>
    <property type="match status" value="2"/>
</dbReference>
<dbReference type="SUPFAM" id="SSF49785">
    <property type="entry name" value="Galactose-binding domain-like"/>
    <property type="match status" value="1"/>
</dbReference>
<gene>
    <name evidence="9" type="ORF">FLK61_38495</name>
</gene>
<dbReference type="Pfam" id="PF00703">
    <property type="entry name" value="Glyco_hydro_2"/>
    <property type="match status" value="1"/>
</dbReference>
<dbReference type="GO" id="GO:0005990">
    <property type="term" value="P:lactose catabolic process"/>
    <property type="evidence" value="ECO:0007669"/>
    <property type="project" value="TreeGrafter"/>
</dbReference>
<dbReference type="AlphaFoldDB" id="A0A859FIG4"/>
<keyword evidence="5 7" id="KW-0326">Glycosidase</keyword>